<keyword evidence="1" id="KW-0732">Signal</keyword>
<organism evidence="2 3">
    <name type="scientific">Vitrella brassicaformis (strain CCMP3155)</name>
    <dbReference type="NCBI Taxonomy" id="1169540"/>
    <lineage>
        <taxon>Eukaryota</taxon>
        <taxon>Sar</taxon>
        <taxon>Alveolata</taxon>
        <taxon>Colpodellida</taxon>
        <taxon>Vitrellaceae</taxon>
        <taxon>Vitrella</taxon>
    </lineage>
</organism>
<name>A0A0G4EKN4_VITBC</name>
<reference evidence="2 3" key="1">
    <citation type="submission" date="2014-11" db="EMBL/GenBank/DDBJ databases">
        <authorList>
            <person name="Zhu J."/>
            <person name="Qi W."/>
            <person name="Song R."/>
        </authorList>
    </citation>
    <scope>NUCLEOTIDE SEQUENCE [LARGE SCALE GENOMIC DNA]</scope>
</reference>
<feature type="signal peptide" evidence="1">
    <location>
        <begin position="1"/>
        <end position="19"/>
    </location>
</feature>
<evidence type="ECO:0000313" key="2">
    <source>
        <dbReference type="EMBL" id="CEL97100.1"/>
    </source>
</evidence>
<proteinExistence type="predicted"/>
<evidence type="ECO:0000256" key="1">
    <source>
        <dbReference type="SAM" id="SignalP"/>
    </source>
</evidence>
<dbReference type="AlphaFoldDB" id="A0A0G4EKN4"/>
<evidence type="ECO:0000313" key="3">
    <source>
        <dbReference type="Proteomes" id="UP000041254"/>
    </source>
</evidence>
<protein>
    <submittedName>
        <fullName evidence="2">Uncharacterized protein</fullName>
    </submittedName>
</protein>
<dbReference type="InParanoid" id="A0A0G4EKN4"/>
<feature type="chain" id="PRO_5005187249" evidence="1">
    <location>
        <begin position="20"/>
        <end position="124"/>
    </location>
</feature>
<keyword evidence="3" id="KW-1185">Reference proteome</keyword>
<gene>
    <name evidence="2" type="ORF">Vbra_5071</name>
</gene>
<accession>A0A0G4EKN4</accession>
<dbReference type="Proteomes" id="UP000041254">
    <property type="component" value="Unassembled WGS sequence"/>
</dbReference>
<sequence>MSRALSLLLLIALAGVANCQLRRLQAEGDGMNSDSLIQPEANCPEFFRNDTGFLEYAFLEDLGPFQIPADTTHSWHLKSPQAMGFDICEITSSLAKVMDHRMEQIVSTDLSALRATIVALHLTP</sequence>
<dbReference type="EMBL" id="CDMY01000253">
    <property type="protein sequence ID" value="CEL97100.1"/>
    <property type="molecule type" value="Genomic_DNA"/>
</dbReference>
<dbReference type="VEuPathDB" id="CryptoDB:Vbra_5071"/>